<evidence type="ECO:0000256" key="3">
    <source>
        <dbReference type="ARBA" id="ARBA00022679"/>
    </source>
</evidence>
<dbReference type="Proteomes" id="UP001464891">
    <property type="component" value="Unassembled WGS sequence"/>
</dbReference>
<evidence type="ECO:0000313" key="8">
    <source>
        <dbReference type="EMBL" id="MEP0818419.1"/>
    </source>
</evidence>
<evidence type="ECO:0000256" key="6">
    <source>
        <dbReference type="HAMAP-Rule" id="MF_01595"/>
    </source>
</evidence>
<evidence type="ECO:0000256" key="1">
    <source>
        <dbReference type="ARBA" id="ARBA00007404"/>
    </source>
</evidence>
<dbReference type="PIRSF" id="PIRSF005499">
    <property type="entry name" value="PNPase"/>
    <property type="match status" value="1"/>
</dbReference>
<evidence type="ECO:0000313" key="9">
    <source>
        <dbReference type="Proteomes" id="UP001464891"/>
    </source>
</evidence>
<dbReference type="CDD" id="cd02393">
    <property type="entry name" value="KH-I_PNPase"/>
    <property type="match status" value="1"/>
</dbReference>
<evidence type="ECO:0000256" key="4">
    <source>
        <dbReference type="ARBA" id="ARBA00022695"/>
    </source>
</evidence>
<dbReference type="InterPro" id="IPR020568">
    <property type="entry name" value="Ribosomal_Su5_D2-typ_SF"/>
</dbReference>
<sequence>MVEIDKSISFDGRDIRLKVGLLAPQAGGSVLIQSGDTAVLVTATRATGREGIDFLPLLVDYEERLYAAGRIPGGFLRREGRPPERATLTSRLIDRPLRPLFPGWLRDDIQVVATTVSMDERVPPDVLAVTGASIAVLLAQIPFNGPMAAVRVGLVGDDFIINPTYTEIESGDLDLIVAGSPDGVVMVEAGANQLPEQDMIEAIDFGYEAVRDLIQAQRDLLEELGIALVQETPPEIDSTLETFIRDRATAQIKEILARFEPDKKVRDAALDQVKEAIASEIAALEETDPVRVAAAANSKALGNTFKDITKTLMRRQVIEDGVRVDGRKLDEVRPISCRTGVLPSRVHGTGLFNRGLTQVLSVATLGTPGDAQELDDLHPDEQKRYLHHYNFPPYSVGETRPMRSPGRREVGHGALAERALVPVLPTQQEFPYVIRVVSEVLSSNGSTSMGSVCGSTLALMDAGVPITKPVSGAAMGLIKEGDEVRILTDIQGIEDFLGDMDFKVAGTDSGITALQMDMKITGLSMEIISKAIAQAKPARMHILDKMLATIDQPRQELSPYAPRLLTIKIDQDLIGMIIGPGGKTIKGITEETGAKIDIEDDGTITISAVDGEKAKRARNIIQGMTRKLNAGDVYAGRVTRIIPIGAFVEFLPGKEGMIHISQLAEHRVGKVEDEVAVGDEVVVKVREIDNRGRVNLTRLGIHPDEAAAAREAVTAE</sequence>
<evidence type="ECO:0000256" key="2">
    <source>
        <dbReference type="ARBA" id="ARBA00022490"/>
    </source>
</evidence>
<dbReference type="InterPro" id="IPR015848">
    <property type="entry name" value="PNPase_PH_RNA-bd_bac/org-type"/>
</dbReference>
<dbReference type="InterPro" id="IPR004088">
    <property type="entry name" value="KH_dom_type_1"/>
</dbReference>
<feature type="binding site" evidence="6">
    <location>
        <position position="501"/>
    </location>
    <ligand>
        <name>Mg(2+)</name>
        <dbReference type="ChEBI" id="CHEBI:18420"/>
    </ligand>
</feature>
<dbReference type="InterPro" id="IPR001247">
    <property type="entry name" value="ExoRNase_PH_dom1"/>
</dbReference>
<dbReference type="PROSITE" id="PS50084">
    <property type="entry name" value="KH_TYPE_1"/>
    <property type="match status" value="1"/>
</dbReference>
<reference evidence="8 9" key="1">
    <citation type="submission" date="2022-04" db="EMBL/GenBank/DDBJ databases">
        <title>Positive selection, recombination, and allopatry shape intraspecific diversity of widespread and dominant cyanobacteria.</title>
        <authorList>
            <person name="Wei J."/>
            <person name="Shu W."/>
            <person name="Hu C."/>
        </authorList>
    </citation>
    <scope>NUCLEOTIDE SEQUENCE [LARGE SCALE GENOMIC DNA]</scope>
    <source>
        <strain evidence="8 9">GB2-A4</strain>
    </source>
</reference>
<evidence type="ECO:0000256" key="5">
    <source>
        <dbReference type="ARBA" id="ARBA00022884"/>
    </source>
</evidence>
<dbReference type="SMART" id="SM00316">
    <property type="entry name" value="S1"/>
    <property type="match status" value="1"/>
</dbReference>
<dbReference type="SUPFAM" id="SSF54791">
    <property type="entry name" value="Eukaryotic type KH-domain (KH-domain type I)"/>
    <property type="match status" value="1"/>
</dbReference>
<dbReference type="InterPro" id="IPR015847">
    <property type="entry name" value="ExoRNase_PH_dom2"/>
</dbReference>
<dbReference type="GO" id="GO:0004654">
    <property type="term" value="F:polyribonucleotide nucleotidyltransferase activity"/>
    <property type="evidence" value="ECO:0007669"/>
    <property type="project" value="UniProtKB-EC"/>
</dbReference>
<dbReference type="SUPFAM" id="SSF55666">
    <property type="entry name" value="Ribonuclease PH domain 2-like"/>
    <property type="match status" value="2"/>
</dbReference>
<dbReference type="SUPFAM" id="SSF50249">
    <property type="entry name" value="Nucleic acid-binding proteins"/>
    <property type="match status" value="1"/>
</dbReference>
<dbReference type="InterPro" id="IPR004087">
    <property type="entry name" value="KH_dom"/>
</dbReference>
<dbReference type="SMART" id="SM00322">
    <property type="entry name" value="KH"/>
    <property type="match status" value="1"/>
</dbReference>
<dbReference type="Gene3D" id="3.30.230.70">
    <property type="entry name" value="GHMP Kinase, N-terminal domain"/>
    <property type="match status" value="2"/>
</dbReference>
<gene>
    <name evidence="6" type="primary">pnp</name>
    <name evidence="8" type="ORF">NC998_15065</name>
</gene>
<dbReference type="CDD" id="cd11363">
    <property type="entry name" value="RNase_PH_PNPase_1"/>
    <property type="match status" value="1"/>
</dbReference>
<organism evidence="8 9">
    <name type="scientific">Trichocoleus desertorum GB2-A4</name>
    <dbReference type="NCBI Taxonomy" id="2933944"/>
    <lineage>
        <taxon>Bacteria</taxon>
        <taxon>Bacillati</taxon>
        <taxon>Cyanobacteriota</taxon>
        <taxon>Cyanophyceae</taxon>
        <taxon>Leptolyngbyales</taxon>
        <taxon>Trichocoleusaceae</taxon>
        <taxon>Trichocoleus</taxon>
    </lineage>
</organism>
<comment type="catalytic activity">
    <reaction evidence="6">
        <text>RNA(n+1) + phosphate = RNA(n) + a ribonucleoside 5'-diphosphate</text>
        <dbReference type="Rhea" id="RHEA:22096"/>
        <dbReference type="Rhea" id="RHEA-COMP:14527"/>
        <dbReference type="Rhea" id="RHEA-COMP:17342"/>
        <dbReference type="ChEBI" id="CHEBI:43474"/>
        <dbReference type="ChEBI" id="CHEBI:57930"/>
        <dbReference type="ChEBI" id="CHEBI:140395"/>
        <dbReference type="EC" id="2.7.7.8"/>
    </reaction>
</comment>
<dbReference type="PROSITE" id="PS50126">
    <property type="entry name" value="S1"/>
    <property type="match status" value="1"/>
</dbReference>
<dbReference type="InterPro" id="IPR003029">
    <property type="entry name" value="S1_domain"/>
</dbReference>
<dbReference type="EC" id="2.7.7.8" evidence="6"/>
<dbReference type="PANTHER" id="PTHR11252:SF0">
    <property type="entry name" value="POLYRIBONUCLEOTIDE NUCLEOTIDYLTRANSFERASE 1, MITOCHONDRIAL"/>
    <property type="match status" value="1"/>
</dbReference>
<dbReference type="InterPro" id="IPR036345">
    <property type="entry name" value="ExoRNase_PH_dom2_sf"/>
</dbReference>
<keyword evidence="2 6" id="KW-0963">Cytoplasm</keyword>
<dbReference type="Pfam" id="PF01138">
    <property type="entry name" value="RNase_PH"/>
    <property type="match status" value="2"/>
</dbReference>
<comment type="similarity">
    <text evidence="1 6">Belongs to the polyribonucleotide nucleotidyltransferase family.</text>
</comment>
<dbReference type="InterPro" id="IPR027408">
    <property type="entry name" value="PNPase/RNase_PH_dom_sf"/>
</dbReference>
<dbReference type="CDD" id="cd11364">
    <property type="entry name" value="RNase_PH_PNPase_2"/>
    <property type="match status" value="1"/>
</dbReference>
<keyword evidence="5 6" id="KW-0694">RNA-binding</keyword>
<dbReference type="SUPFAM" id="SSF54211">
    <property type="entry name" value="Ribosomal protein S5 domain 2-like"/>
    <property type="match status" value="2"/>
</dbReference>
<comment type="function">
    <text evidence="6">Involved in mRNA degradation. Catalyzes the phosphorolysis of single-stranded polyribonucleotides processively in the 3'- to 5'-direction.</text>
</comment>
<comment type="subcellular location">
    <subcellularLocation>
        <location evidence="6">Cytoplasm</location>
    </subcellularLocation>
</comment>
<dbReference type="Pfam" id="PF03726">
    <property type="entry name" value="PNPase"/>
    <property type="match status" value="1"/>
</dbReference>
<dbReference type="NCBIfam" id="NF008805">
    <property type="entry name" value="PRK11824.1"/>
    <property type="match status" value="1"/>
</dbReference>
<feature type="binding site" evidence="6">
    <location>
        <position position="495"/>
    </location>
    <ligand>
        <name>Mg(2+)</name>
        <dbReference type="ChEBI" id="CHEBI:18420"/>
    </ligand>
</feature>
<dbReference type="Gene3D" id="3.30.1370.10">
    <property type="entry name" value="K Homology domain, type 1"/>
    <property type="match status" value="1"/>
</dbReference>
<keyword evidence="4 6" id="KW-0548">Nucleotidyltransferase</keyword>
<dbReference type="NCBIfam" id="TIGR03591">
    <property type="entry name" value="polynuc_phos"/>
    <property type="match status" value="1"/>
</dbReference>
<dbReference type="InterPro" id="IPR036612">
    <property type="entry name" value="KH_dom_type_1_sf"/>
</dbReference>
<evidence type="ECO:0000259" key="7">
    <source>
        <dbReference type="PROSITE" id="PS50126"/>
    </source>
</evidence>
<dbReference type="Pfam" id="PF00575">
    <property type="entry name" value="S1"/>
    <property type="match status" value="1"/>
</dbReference>
<dbReference type="HAMAP" id="MF_01595">
    <property type="entry name" value="PNPase"/>
    <property type="match status" value="1"/>
</dbReference>
<keyword evidence="6" id="KW-0479">Metal-binding</keyword>
<dbReference type="InterPro" id="IPR012162">
    <property type="entry name" value="PNPase"/>
</dbReference>
<dbReference type="Pfam" id="PF03725">
    <property type="entry name" value="RNase_PH_C"/>
    <property type="match status" value="1"/>
</dbReference>
<dbReference type="PANTHER" id="PTHR11252">
    <property type="entry name" value="POLYRIBONUCLEOTIDE NUCLEOTIDYLTRANSFERASE"/>
    <property type="match status" value="1"/>
</dbReference>
<dbReference type="Pfam" id="PF00013">
    <property type="entry name" value="KH_1"/>
    <property type="match status" value="1"/>
</dbReference>
<dbReference type="Gene3D" id="2.40.50.140">
    <property type="entry name" value="Nucleic acid-binding proteins"/>
    <property type="match status" value="1"/>
</dbReference>
<dbReference type="CDD" id="cd04472">
    <property type="entry name" value="S1_PNPase"/>
    <property type="match status" value="1"/>
</dbReference>
<comment type="cofactor">
    <cofactor evidence="6">
        <name>Mg(2+)</name>
        <dbReference type="ChEBI" id="CHEBI:18420"/>
    </cofactor>
</comment>
<keyword evidence="9" id="KW-1185">Reference proteome</keyword>
<keyword evidence="3 6" id="KW-0808">Transferase</keyword>
<accession>A0ABV0J9U9</accession>
<dbReference type="InterPro" id="IPR012340">
    <property type="entry name" value="NA-bd_OB-fold"/>
</dbReference>
<proteinExistence type="inferred from homology"/>
<feature type="domain" description="S1 motif" evidence="7">
    <location>
        <begin position="631"/>
        <end position="699"/>
    </location>
</feature>
<keyword evidence="6" id="KW-0460">Magnesium</keyword>
<dbReference type="EMBL" id="JAMPKM010000009">
    <property type="protein sequence ID" value="MEP0818419.1"/>
    <property type="molecule type" value="Genomic_DNA"/>
</dbReference>
<protein>
    <recommendedName>
        <fullName evidence="6">Polyribonucleotide nucleotidyltransferase</fullName>
        <ecNumber evidence="6">2.7.7.8</ecNumber>
    </recommendedName>
    <alternativeName>
        <fullName evidence="6">Polynucleotide phosphorylase</fullName>
        <shortName evidence="6">PNPase</shortName>
    </alternativeName>
</protein>
<name>A0ABV0J9U9_9CYAN</name>
<comment type="caution">
    <text evidence="8">The sequence shown here is derived from an EMBL/GenBank/DDBJ whole genome shotgun (WGS) entry which is preliminary data.</text>
</comment>
<dbReference type="RefSeq" id="WP_190436439.1">
    <property type="nucleotide sequence ID" value="NZ_JAMPKM010000009.1"/>
</dbReference>